<reference evidence="1" key="1">
    <citation type="journal article" date="2020" name="Nature">
        <title>Giant virus diversity and host interactions through global metagenomics.</title>
        <authorList>
            <person name="Schulz F."/>
            <person name="Roux S."/>
            <person name="Paez-Espino D."/>
            <person name="Jungbluth S."/>
            <person name="Walsh D.A."/>
            <person name="Denef V.J."/>
            <person name="McMahon K.D."/>
            <person name="Konstantinidis K.T."/>
            <person name="Eloe-Fadrosh E.A."/>
            <person name="Kyrpides N.C."/>
            <person name="Woyke T."/>
        </authorList>
    </citation>
    <scope>NUCLEOTIDE SEQUENCE</scope>
    <source>
        <strain evidence="1">GVMAG-M-3300023174-129</strain>
    </source>
</reference>
<evidence type="ECO:0000313" key="1">
    <source>
        <dbReference type="EMBL" id="QHT12093.1"/>
    </source>
</evidence>
<proteinExistence type="predicted"/>
<dbReference type="AlphaFoldDB" id="A0A6C0D6J3"/>
<sequence>MENTDSVVRSIVNKFLQRSSFGKQKYGTDLDRKDLSTFDWINHAQEELMDAILYLEKLKQETQNKST</sequence>
<dbReference type="EMBL" id="MN739541">
    <property type="protein sequence ID" value="QHT12093.1"/>
    <property type="molecule type" value="Genomic_DNA"/>
</dbReference>
<protein>
    <submittedName>
        <fullName evidence="1">Uncharacterized protein</fullName>
    </submittedName>
</protein>
<name>A0A6C0D6J3_9ZZZZ</name>
<organism evidence="1">
    <name type="scientific">viral metagenome</name>
    <dbReference type="NCBI Taxonomy" id="1070528"/>
    <lineage>
        <taxon>unclassified sequences</taxon>
        <taxon>metagenomes</taxon>
        <taxon>organismal metagenomes</taxon>
    </lineage>
</organism>
<accession>A0A6C0D6J3</accession>